<organism evidence="2 3">
    <name type="scientific">Papilio xuthus</name>
    <name type="common">Asian swallowtail butterfly</name>
    <dbReference type="NCBI Taxonomy" id="66420"/>
    <lineage>
        <taxon>Eukaryota</taxon>
        <taxon>Metazoa</taxon>
        <taxon>Ecdysozoa</taxon>
        <taxon>Arthropoda</taxon>
        <taxon>Hexapoda</taxon>
        <taxon>Insecta</taxon>
        <taxon>Pterygota</taxon>
        <taxon>Neoptera</taxon>
        <taxon>Endopterygota</taxon>
        <taxon>Lepidoptera</taxon>
        <taxon>Glossata</taxon>
        <taxon>Ditrysia</taxon>
        <taxon>Papilionoidea</taxon>
        <taxon>Papilionidae</taxon>
        <taxon>Papilioninae</taxon>
        <taxon>Papilio</taxon>
    </lineage>
</organism>
<evidence type="ECO:0000256" key="1">
    <source>
        <dbReference type="SAM" id="MobiDB-lite"/>
    </source>
</evidence>
<evidence type="ECO:0000313" key="2">
    <source>
        <dbReference type="EMBL" id="KPI95006.1"/>
    </source>
</evidence>
<reference evidence="2 3" key="1">
    <citation type="journal article" date="2015" name="Nat. Commun.">
        <title>Outbred genome sequencing and CRISPR/Cas9 gene editing in butterflies.</title>
        <authorList>
            <person name="Li X."/>
            <person name="Fan D."/>
            <person name="Zhang W."/>
            <person name="Liu G."/>
            <person name="Zhang L."/>
            <person name="Zhao L."/>
            <person name="Fang X."/>
            <person name="Chen L."/>
            <person name="Dong Y."/>
            <person name="Chen Y."/>
            <person name="Ding Y."/>
            <person name="Zhao R."/>
            <person name="Feng M."/>
            <person name="Zhu Y."/>
            <person name="Feng Y."/>
            <person name="Jiang X."/>
            <person name="Zhu D."/>
            <person name="Xiang H."/>
            <person name="Feng X."/>
            <person name="Li S."/>
            <person name="Wang J."/>
            <person name="Zhang G."/>
            <person name="Kronforst M.R."/>
            <person name="Wang W."/>
        </authorList>
    </citation>
    <scope>NUCLEOTIDE SEQUENCE [LARGE SCALE GENOMIC DNA]</scope>
    <source>
        <strain evidence="2">Ya'a_city_454_Px</strain>
        <tissue evidence="2">Whole body</tissue>
    </source>
</reference>
<keyword evidence="3" id="KW-1185">Reference proteome</keyword>
<feature type="region of interest" description="Disordered" evidence="1">
    <location>
        <begin position="45"/>
        <end position="68"/>
    </location>
</feature>
<proteinExistence type="predicted"/>
<gene>
    <name evidence="2" type="ORF">RR46_12010</name>
</gene>
<accession>A0A194PNJ7</accession>
<evidence type="ECO:0000313" key="3">
    <source>
        <dbReference type="Proteomes" id="UP000053268"/>
    </source>
</evidence>
<dbReference type="AlphaFoldDB" id="A0A194PNJ7"/>
<sequence length="68" mass="7067">MGGRRWAVGAQWQRLLSTSGRRVSAPRSSNPSFNDKVMIGAVQPAGGAGRGGAPPTTLPLHSVTFGLH</sequence>
<name>A0A194PNJ7_PAPXU</name>
<dbReference type="Proteomes" id="UP000053268">
    <property type="component" value="Unassembled WGS sequence"/>
</dbReference>
<protein>
    <submittedName>
        <fullName evidence="2">Uncharacterized protein</fullName>
    </submittedName>
</protein>
<dbReference type="EMBL" id="KQ459597">
    <property type="protein sequence ID" value="KPI95006.1"/>
    <property type="molecule type" value="Genomic_DNA"/>
</dbReference>